<sequence>MVDIPAWGVRWDVATERHGCGAFHGPWNHGGMAGRNSNARARDMVLSMLVLLVPLALITWLFTSDPAPEVESVDVASVLAKAEEQSPYPVLRATNLPADWVPVRVAWAADGDAWITNEPAVGNSWQLGYLAPNQIYVAVQQRDRGTATFVSDVTQDGRRKPETSEIAGRSWEHWISDGDRTRSLVWRDGDMVAVVSGDTTFEQLDAFAGTLTTH</sequence>
<proteinExistence type="predicted"/>
<dbReference type="Proteomes" id="UP000275256">
    <property type="component" value="Unassembled WGS sequence"/>
</dbReference>
<keyword evidence="1" id="KW-1133">Transmembrane helix</keyword>
<dbReference type="Pfam" id="PF14030">
    <property type="entry name" value="DUF4245"/>
    <property type="match status" value="1"/>
</dbReference>
<comment type="caution">
    <text evidence="2">The sequence shown here is derived from an EMBL/GenBank/DDBJ whole genome shotgun (WGS) entry which is preliminary data.</text>
</comment>
<gene>
    <name evidence="2" type="ORF">EAX62_06545</name>
</gene>
<protein>
    <submittedName>
        <fullName evidence="2">DUF4245 domain-containing protein</fullName>
    </submittedName>
</protein>
<evidence type="ECO:0000256" key="1">
    <source>
        <dbReference type="SAM" id="Phobius"/>
    </source>
</evidence>
<reference evidence="2 3" key="1">
    <citation type="submission" date="2018-10" db="EMBL/GenBank/DDBJ databases">
        <title>Tessaracoccus antarcticuss sp. nov., isolated from sediment.</title>
        <authorList>
            <person name="Zhou L.Y."/>
            <person name="Du Z.J."/>
        </authorList>
    </citation>
    <scope>NUCLEOTIDE SEQUENCE [LARGE SCALE GENOMIC DNA]</scope>
    <source>
        <strain evidence="2 3">JDX10</strain>
    </source>
</reference>
<dbReference type="InterPro" id="IPR025339">
    <property type="entry name" value="DUF4245"/>
</dbReference>
<name>A0A3M0GXV5_9ACTN</name>
<dbReference type="AlphaFoldDB" id="A0A3M0GXV5"/>
<dbReference type="EMBL" id="REFW01000001">
    <property type="protein sequence ID" value="RMB62216.1"/>
    <property type="molecule type" value="Genomic_DNA"/>
</dbReference>
<organism evidence="2 3">
    <name type="scientific">Tessaracoccus antarcticus</name>
    <dbReference type="NCBI Taxonomy" id="2479848"/>
    <lineage>
        <taxon>Bacteria</taxon>
        <taxon>Bacillati</taxon>
        <taxon>Actinomycetota</taxon>
        <taxon>Actinomycetes</taxon>
        <taxon>Propionibacteriales</taxon>
        <taxon>Propionibacteriaceae</taxon>
        <taxon>Tessaracoccus</taxon>
    </lineage>
</organism>
<accession>A0A3M0GXV5</accession>
<keyword evidence="3" id="KW-1185">Reference proteome</keyword>
<feature type="transmembrane region" description="Helical" evidence="1">
    <location>
        <begin position="44"/>
        <end position="62"/>
    </location>
</feature>
<evidence type="ECO:0000313" key="3">
    <source>
        <dbReference type="Proteomes" id="UP000275256"/>
    </source>
</evidence>
<evidence type="ECO:0000313" key="2">
    <source>
        <dbReference type="EMBL" id="RMB62216.1"/>
    </source>
</evidence>
<keyword evidence="1" id="KW-0812">Transmembrane</keyword>
<keyword evidence="1" id="KW-0472">Membrane</keyword>